<evidence type="ECO:0000313" key="2">
    <source>
        <dbReference type="Proteomes" id="UP000266841"/>
    </source>
</evidence>
<name>K0SRD5_THAOC</name>
<keyword evidence="2" id="KW-1185">Reference proteome</keyword>
<sequence>MLCRPLGVSCKTGICHSHSFLAALPPKCSRRTPSSCSRHLSMNVCLWAIRLGRSRSGTCPPLACRGHSISAPAQDFCADTAVRALRGGEGEAYPADKLLGPPWQDSKCTRWQTARLESGQAGSAQIPLLLAALHLQRISQRNGAPLPSPREKTGCDETVTPDAWWKWCERAFLGPIATSGKCGRERSGCEKTRGISKWKS</sequence>
<organism evidence="1 2">
    <name type="scientific">Thalassiosira oceanica</name>
    <name type="common">Marine diatom</name>
    <dbReference type="NCBI Taxonomy" id="159749"/>
    <lineage>
        <taxon>Eukaryota</taxon>
        <taxon>Sar</taxon>
        <taxon>Stramenopiles</taxon>
        <taxon>Ochrophyta</taxon>
        <taxon>Bacillariophyta</taxon>
        <taxon>Coscinodiscophyceae</taxon>
        <taxon>Thalassiosirophycidae</taxon>
        <taxon>Thalassiosirales</taxon>
        <taxon>Thalassiosiraceae</taxon>
        <taxon>Thalassiosira</taxon>
    </lineage>
</organism>
<gene>
    <name evidence="1" type="ORF">THAOC_09959</name>
</gene>
<proteinExistence type="predicted"/>
<comment type="caution">
    <text evidence="1">The sequence shown here is derived from an EMBL/GenBank/DDBJ whole genome shotgun (WGS) entry which is preliminary data.</text>
</comment>
<protein>
    <submittedName>
        <fullName evidence="1">Uncharacterized protein</fullName>
    </submittedName>
</protein>
<dbReference type="AlphaFoldDB" id="K0SRD5"/>
<dbReference type="Proteomes" id="UP000266841">
    <property type="component" value="Unassembled WGS sequence"/>
</dbReference>
<reference evidence="1 2" key="1">
    <citation type="journal article" date="2012" name="Genome Biol.">
        <title>Genome and low-iron response of an oceanic diatom adapted to chronic iron limitation.</title>
        <authorList>
            <person name="Lommer M."/>
            <person name="Specht M."/>
            <person name="Roy A.S."/>
            <person name="Kraemer L."/>
            <person name="Andreson R."/>
            <person name="Gutowska M.A."/>
            <person name="Wolf J."/>
            <person name="Bergner S.V."/>
            <person name="Schilhabel M.B."/>
            <person name="Klostermeier U.C."/>
            <person name="Beiko R.G."/>
            <person name="Rosenstiel P."/>
            <person name="Hippler M."/>
            <person name="Laroche J."/>
        </authorList>
    </citation>
    <scope>NUCLEOTIDE SEQUENCE [LARGE SCALE GENOMIC DNA]</scope>
    <source>
        <strain evidence="1 2">CCMP1005</strain>
    </source>
</reference>
<dbReference type="EMBL" id="AGNL01010800">
    <property type="protein sequence ID" value="EJK68828.1"/>
    <property type="molecule type" value="Genomic_DNA"/>
</dbReference>
<evidence type="ECO:0000313" key="1">
    <source>
        <dbReference type="EMBL" id="EJK68828.1"/>
    </source>
</evidence>
<accession>K0SRD5</accession>